<dbReference type="GO" id="GO:0016740">
    <property type="term" value="F:transferase activity"/>
    <property type="evidence" value="ECO:0007669"/>
    <property type="project" value="UniProtKB-KW"/>
</dbReference>
<dbReference type="AlphaFoldDB" id="A0ABD3CYY5"/>
<dbReference type="Pfam" id="PF00179">
    <property type="entry name" value="UQ_con"/>
    <property type="match status" value="1"/>
</dbReference>
<dbReference type="PANTHER" id="PTHR46116">
    <property type="entry name" value="(E3-INDEPENDENT) E2 UBIQUITIN-CONJUGATING ENZYME"/>
    <property type="match status" value="1"/>
</dbReference>
<sequence length="385" mass="43739">MAGLMGCLGAAHLASGDCADRGAAVVGAFMIEEGKLLTNVNYVEYNTQSTIENHAGIIDFPHFDIVPIATDHHYLGSEQSVDINASSPVHRHIMKEWKILEGAKNLPDSIYVQAYETRIDLMRAVIIGSPGTPYHDGLFFFDICLPHDYPNQPPKVHYISHGYRLNPNLYETGKVCLSLINTWRGDEDEMWTPKSTILQTLVSIQGLVLNDNPYFNEPYISEHGQRPEIVNKSIVYNHNAFILSCKSMIHIMRNPPKNFENFVVCHFRARAGLILAAVRDYEKGRMMVGMIDQNSVDSVETVKFNLWRIRLELVIAFSPYISVAMINMDDDDDDDVVVKTRDNDDVVVITRENEDVVVKTKENVKKHKKRVWSKLIIAYAKCIWN</sequence>
<dbReference type="Proteomes" id="UP001632038">
    <property type="component" value="Unassembled WGS sequence"/>
</dbReference>
<dbReference type="PROSITE" id="PS50127">
    <property type="entry name" value="UBC_2"/>
    <property type="match status" value="1"/>
</dbReference>
<keyword evidence="2" id="KW-0833">Ubl conjugation pathway</keyword>
<name>A0ABD3CYY5_9LAMI</name>
<gene>
    <name evidence="4" type="ORF">CASFOL_021726</name>
</gene>
<evidence type="ECO:0000259" key="3">
    <source>
        <dbReference type="PROSITE" id="PS50127"/>
    </source>
</evidence>
<evidence type="ECO:0000256" key="1">
    <source>
        <dbReference type="ARBA" id="ARBA00022679"/>
    </source>
</evidence>
<evidence type="ECO:0000313" key="4">
    <source>
        <dbReference type="EMBL" id="KAL3634672.1"/>
    </source>
</evidence>
<dbReference type="Gene3D" id="3.10.110.10">
    <property type="entry name" value="Ubiquitin Conjugating Enzyme"/>
    <property type="match status" value="1"/>
</dbReference>
<evidence type="ECO:0000313" key="5">
    <source>
        <dbReference type="Proteomes" id="UP001632038"/>
    </source>
</evidence>
<comment type="caution">
    <text evidence="4">The sequence shown here is derived from an EMBL/GenBank/DDBJ whole genome shotgun (WGS) entry which is preliminary data.</text>
</comment>
<dbReference type="InterPro" id="IPR000608">
    <property type="entry name" value="UBC"/>
</dbReference>
<keyword evidence="1" id="KW-0808">Transferase</keyword>
<organism evidence="4 5">
    <name type="scientific">Castilleja foliolosa</name>
    <dbReference type="NCBI Taxonomy" id="1961234"/>
    <lineage>
        <taxon>Eukaryota</taxon>
        <taxon>Viridiplantae</taxon>
        <taxon>Streptophyta</taxon>
        <taxon>Embryophyta</taxon>
        <taxon>Tracheophyta</taxon>
        <taxon>Spermatophyta</taxon>
        <taxon>Magnoliopsida</taxon>
        <taxon>eudicotyledons</taxon>
        <taxon>Gunneridae</taxon>
        <taxon>Pentapetalae</taxon>
        <taxon>asterids</taxon>
        <taxon>lamiids</taxon>
        <taxon>Lamiales</taxon>
        <taxon>Orobanchaceae</taxon>
        <taxon>Pedicularideae</taxon>
        <taxon>Castillejinae</taxon>
        <taxon>Castilleja</taxon>
    </lineage>
</organism>
<evidence type="ECO:0000256" key="2">
    <source>
        <dbReference type="ARBA" id="ARBA00022786"/>
    </source>
</evidence>
<proteinExistence type="predicted"/>
<dbReference type="PANTHER" id="PTHR46116:SF19">
    <property type="entry name" value="UBIQUITIN-CONJUGATING ENZYME FAMILY PROTEIN"/>
    <property type="match status" value="1"/>
</dbReference>
<feature type="domain" description="UBC core" evidence="3">
    <location>
        <begin position="88"/>
        <end position="249"/>
    </location>
</feature>
<dbReference type="SMART" id="SM00212">
    <property type="entry name" value="UBCc"/>
    <property type="match status" value="1"/>
</dbReference>
<keyword evidence="5" id="KW-1185">Reference proteome</keyword>
<dbReference type="SUPFAM" id="SSF54495">
    <property type="entry name" value="UBC-like"/>
    <property type="match status" value="1"/>
</dbReference>
<protein>
    <recommendedName>
        <fullName evidence="3">UBC core domain-containing protein</fullName>
    </recommendedName>
</protein>
<dbReference type="EMBL" id="JAVIJP010000028">
    <property type="protein sequence ID" value="KAL3634672.1"/>
    <property type="molecule type" value="Genomic_DNA"/>
</dbReference>
<dbReference type="CDD" id="cd23837">
    <property type="entry name" value="UBCc_UBE2O"/>
    <property type="match status" value="1"/>
</dbReference>
<accession>A0ABD3CYY5</accession>
<reference evidence="5" key="1">
    <citation type="journal article" date="2024" name="IScience">
        <title>Strigolactones Initiate the Formation of Haustorium-like Structures in Castilleja.</title>
        <authorList>
            <person name="Buerger M."/>
            <person name="Peterson D."/>
            <person name="Chory J."/>
        </authorList>
    </citation>
    <scope>NUCLEOTIDE SEQUENCE [LARGE SCALE GENOMIC DNA]</scope>
</reference>
<dbReference type="InterPro" id="IPR016135">
    <property type="entry name" value="UBQ-conjugating_enzyme/RWD"/>
</dbReference>